<keyword evidence="1" id="KW-0175">Coiled coil</keyword>
<dbReference type="AlphaFoldDB" id="A0A4U8YQD7"/>
<gene>
    <name evidence="3" type="ORF">MSL71_33180</name>
</gene>
<sequence>MKKWIRIKGVAAFAVITAALVLFFVLFADALVKKAIETTGTLIVGARVELADADLSLFPAGLDLKGLAVTNPDAPMRNAVEARHIVLTVSTAPLFFRKCIVPTMAATGIRFDTERSYSGAVIKRKEAAPEKTEEKTSTLSLPSLDIKDPKKILEQETLASVEEAEKIREDIKKLKGEFKQRIADLPDEEDFKAYEKRIEELTSGKSDWTALLTKAADIQKIADEVEADIQAIKSVKKDLENEIAGLEKRIKNLPKLARADYTRLKETYGPSAVGAGNITGLLFGDAYKGKVETAIRWYQKLQPMLEKDPSDEEGKPQEKGMDKGEAPRRIRGKGVDIAFAEKRPLPEFLISRGALEVEIPAGILSGTVENVTAQQPLVGKPMALTLAGRDLKGIEAVDLTATMDRVSPQTAGDRFVFSGSGIGIRPVGSADTIRMEGASASVTGHADITGGEALDAAVSAQMTQVRFADPTDPGALQQALGRTLKGVTEFSVQGSATGPLDNYDLNVTSNLDTIMKQAFQNATKELTADFDKELQAAISEKTGGAFSAADTGLGGITALDDDLAKKIEEGKGLL</sequence>
<dbReference type="NCBIfam" id="TIGR03545">
    <property type="entry name" value="TIGR03545 family protein"/>
    <property type="match status" value="1"/>
</dbReference>
<evidence type="ECO:0000256" key="1">
    <source>
        <dbReference type="SAM" id="Coils"/>
    </source>
</evidence>
<organism evidence="3 4">
    <name type="scientific">Desulfoluna butyratoxydans</name>
    <dbReference type="NCBI Taxonomy" id="231438"/>
    <lineage>
        <taxon>Bacteria</taxon>
        <taxon>Pseudomonadati</taxon>
        <taxon>Thermodesulfobacteriota</taxon>
        <taxon>Desulfobacteria</taxon>
        <taxon>Desulfobacterales</taxon>
        <taxon>Desulfolunaceae</taxon>
        <taxon>Desulfoluna</taxon>
    </lineage>
</organism>
<dbReference type="InterPro" id="IPR019934">
    <property type="entry name" value="CHP03545"/>
</dbReference>
<keyword evidence="4" id="KW-1185">Reference proteome</keyword>
<name>A0A4U8YQD7_9BACT</name>
<dbReference type="Proteomes" id="UP000507962">
    <property type="component" value="Unassembled WGS sequence"/>
</dbReference>
<evidence type="ECO:0000256" key="2">
    <source>
        <dbReference type="SAM" id="MobiDB-lite"/>
    </source>
</evidence>
<protein>
    <recommendedName>
        <fullName evidence="5">TIGR03545 family protein</fullName>
    </recommendedName>
</protein>
<evidence type="ECO:0000313" key="4">
    <source>
        <dbReference type="Proteomes" id="UP000507962"/>
    </source>
</evidence>
<reference evidence="3 4" key="1">
    <citation type="submission" date="2019-03" db="EMBL/GenBank/DDBJ databases">
        <authorList>
            <person name="Nijsse B."/>
        </authorList>
    </citation>
    <scope>NUCLEOTIDE SEQUENCE [LARGE SCALE GENOMIC DNA]</scope>
    <source>
        <strain evidence="3">Desulfoluna butyratoxydans MSL71</strain>
    </source>
</reference>
<feature type="region of interest" description="Disordered" evidence="2">
    <location>
        <begin position="305"/>
        <end position="327"/>
    </location>
</feature>
<proteinExistence type="predicted"/>
<dbReference type="EMBL" id="CAADHO010000006">
    <property type="protein sequence ID" value="VFQ45657.1"/>
    <property type="molecule type" value="Genomic_DNA"/>
</dbReference>
<evidence type="ECO:0008006" key="5">
    <source>
        <dbReference type="Google" id="ProtNLM"/>
    </source>
</evidence>
<accession>A0A4U8YQD7</accession>
<dbReference type="RefSeq" id="WP_180142497.1">
    <property type="nucleotide sequence ID" value="NZ_CAADHO010000006.1"/>
</dbReference>
<feature type="coiled-coil region" evidence="1">
    <location>
        <begin position="222"/>
        <end position="256"/>
    </location>
</feature>
<evidence type="ECO:0000313" key="3">
    <source>
        <dbReference type="EMBL" id="VFQ45657.1"/>
    </source>
</evidence>